<dbReference type="GO" id="GO:0008201">
    <property type="term" value="F:heparin binding"/>
    <property type="evidence" value="ECO:0007669"/>
    <property type="project" value="TreeGrafter"/>
</dbReference>
<proteinExistence type="predicted"/>
<keyword evidence="2" id="KW-1185">Reference proteome</keyword>
<accession>A0A3Q3Q6G5</accession>
<evidence type="ECO:0000313" key="1">
    <source>
        <dbReference type="Ensembl" id="ENSMALP00000005515.1"/>
    </source>
</evidence>
<dbReference type="PANTHER" id="PTHR12199">
    <property type="entry name" value="INTERPHOTORECEPTOR MATRIX PROTEOGLYCAN"/>
    <property type="match status" value="1"/>
</dbReference>
<dbReference type="AlphaFoldDB" id="A0A3Q3Q6G5"/>
<organism evidence="1 2">
    <name type="scientific">Monopterus albus</name>
    <name type="common">Swamp eel</name>
    <dbReference type="NCBI Taxonomy" id="43700"/>
    <lineage>
        <taxon>Eukaryota</taxon>
        <taxon>Metazoa</taxon>
        <taxon>Chordata</taxon>
        <taxon>Craniata</taxon>
        <taxon>Vertebrata</taxon>
        <taxon>Euteleostomi</taxon>
        <taxon>Actinopterygii</taxon>
        <taxon>Neopterygii</taxon>
        <taxon>Teleostei</taxon>
        <taxon>Neoteleostei</taxon>
        <taxon>Acanthomorphata</taxon>
        <taxon>Anabantaria</taxon>
        <taxon>Synbranchiformes</taxon>
        <taxon>Synbranchidae</taxon>
        <taxon>Monopterus</taxon>
    </lineage>
</organism>
<dbReference type="GO" id="GO:0007601">
    <property type="term" value="P:visual perception"/>
    <property type="evidence" value="ECO:0007669"/>
    <property type="project" value="InterPro"/>
</dbReference>
<dbReference type="GO" id="GO:0005540">
    <property type="term" value="F:hyaluronic acid binding"/>
    <property type="evidence" value="ECO:0007669"/>
    <property type="project" value="TreeGrafter"/>
</dbReference>
<reference evidence="1" key="2">
    <citation type="submission" date="2025-09" db="UniProtKB">
        <authorList>
            <consortium name="Ensembl"/>
        </authorList>
    </citation>
    <scope>IDENTIFICATION</scope>
</reference>
<evidence type="ECO:0000313" key="2">
    <source>
        <dbReference type="Proteomes" id="UP000261600"/>
    </source>
</evidence>
<name>A0A3Q3Q6G5_MONAL</name>
<dbReference type="InterPro" id="IPR039861">
    <property type="entry name" value="IMPG"/>
</dbReference>
<dbReference type="Proteomes" id="UP000261600">
    <property type="component" value="Unplaced"/>
</dbReference>
<dbReference type="Ensembl" id="ENSMALT00000005640.1">
    <property type="protein sequence ID" value="ENSMALP00000005515.1"/>
    <property type="gene ID" value="ENSMALG00000003974.1"/>
</dbReference>
<sequence>SKSERPGCEVSLIMFWAFLRQRDLCSSSRERRSLRYAQEPTHIVRVSDVMLPHEDRAILSRRKRNILFPSGVKLCAQETAQQVVANHLSYFHLRGKITLSLLGWISCYRAVRKIILKAAGTYIVCSVLLF</sequence>
<reference evidence="1" key="1">
    <citation type="submission" date="2025-08" db="UniProtKB">
        <authorList>
            <consortium name="Ensembl"/>
        </authorList>
    </citation>
    <scope>IDENTIFICATION</scope>
</reference>
<dbReference type="PANTHER" id="PTHR12199:SF4">
    <property type="entry name" value="INTERPHOTORECEPTOR MATRIX PROTEOGLYCAN 2"/>
    <property type="match status" value="1"/>
</dbReference>
<protein>
    <submittedName>
        <fullName evidence="1">Uncharacterized protein</fullName>
    </submittedName>
</protein>